<reference evidence="2 3" key="1">
    <citation type="submission" date="2021-06" db="EMBL/GenBank/DDBJ databases">
        <title>Complete genome of Haloferula helveola possessing various polysaccharide degrading enzymes.</title>
        <authorList>
            <person name="Takami H."/>
            <person name="Huang C."/>
            <person name="Hamasaki K."/>
        </authorList>
    </citation>
    <scope>NUCLEOTIDE SEQUENCE [LARGE SCALE GENOMIC DNA]</scope>
    <source>
        <strain evidence="2 3">CN-1</strain>
    </source>
</reference>
<evidence type="ECO:0000313" key="2">
    <source>
        <dbReference type="EMBL" id="BCX47770.1"/>
    </source>
</evidence>
<keyword evidence="3" id="KW-1185">Reference proteome</keyword>
<feature type="signal peptide" evidence="1">
    <location>
        <begin position="1"/>
        <end position="24"/>
    </location>
</feature>
<accession>A0ABM7R995</accession>
<dbReference type="RefSeq" id="WP_338690150.1">
    <property type="nucleotide sequence ID" value="NZ_AP024702.1"/>
</dbReference>
<proteinExistence type="predicted"/>
<evidence type="ECO:0008006" key="4">
    <source>
        <dbReference type="Google" id="ProtNLM"/>
    </source>
</evidence>
<dbReference type="Proteomes" id="UP001374893">
    <property type="component" value="Chromosome"/>
</dbReference>
<organism evidence="2 3">
    <name type="scientific">Haloferula helveola</name>
    <dbReference type="NCBI Taxonomy" id="490095"/>
    <lineage>
        <taxon>Bacteria</taxon>
        <taxon>Pseudomonadati</taxon>
        <taxon>Verrucomicrobiota</taxon>
        <taxon>Verrucomicrobiia</taxon>
        <taxon>Verrucomicrobiales</taxon>
        <taxon>Verrucomicrobiaceae</taxon>
        <taxon>Haloferula</taxon>
    </lineage>
</organism>
<keyword evidence="1" id="KW-0732">Signal</keyword>
<name>A0ABM7R995_9BACT</name>
<evidence type="ECO:0000256" key="1">
    <source>
        <dbReference type="SAM" id="SignalP"/>
    </source>
</evidence>
<gene>
    <name evidence="2" type="ORF">HAHE_16780</name>
</gene>
<sequence>MRRFAGTLLMLLTLVVALPERAFATDPACGESCCCCGDSGSDDSCPCSIDQPDTPDEPLLFSPGTECPACPGSPEARTTFRHVVAPPQVFIPRPFVGPRAPPAAYRSVLMAWLH</sequence>
<protein>
    <recommendedName>
        <fullName evidence="4">Secreted protein</fullName>
    </recommendedName>
</protein>
<feature type="chain" id="PRO_5045747615" description="Secreted protein" evidence="1">
    <location>
        <begin position="25"/>
        <end position="114"/>
    </location>
</feature>
<evidence type="ECO:0000313" key="3">
    <source>
        <dbReference type="Proteomes" id="UP001374893"/>
    </source>
</evidence>
<dbReference type="EMBL" id="AP024702">
    <property type="protein sequence ID" value="BCX47770.1"/>
    <property type="molecule type" value="Genomic_DNA"/>
</dbReference>